<protein>
    <submittedName>
        <fullName evidence="2">Uncharacterized protein</fullName>
    </submittedName>
</protein>
<reference evidence="3" key="1">
    <citation type="submission" date="2014-04" db="EMBL/GenBank/DDBJ databases">
        <title>Evolutionary Origins and Diversification of the Mycorrhizal Mutualists.</title>
        <authorList>
            <consortium name="DOE Joint Genome Institute"/>
            <consortium name="Mycorrhizal Genomics Consortium"/>
            <person name="Kohler A."/>
            <person name="Kuo A."/>
            <person name="Nagy L.G."/>
            <person name="Floudas D."/>
            <person name="Copeland A."/>
            <person name="Barry K.W."/>
            <person name="Cichocki N."/>
            <person name="Veneault-Fourrey C."/>
            <person name="LaButti K."/>
            <person name="Lindquist E.A."/>
            <person name="Lipzen A."/>
            <person name="Lundell T."/>
            <person name="Morin E."/>
            <person name="Murat C."/>
            <person name="Riley R."/>
            <person name="Ohm R."/>
            <person name="Sun H."/>
            <person name="Tunlid A."/>
            <person name="Henrissat B."/>
            <person name="Grigoriev I.V."/>
            <person name="Hibbett D.S."/>
            <person name="Martin F."/>
        </authorList>
    </citation>
    <scope>NUCLEOTIDE SEQUENCE [LARGE SCALE GENOMIC DNA]</scope>
    <source>
        <strain evidence="3">FD-334 SS-4</strain>
    </source>
</reference>
<feature type="transmembrane region" description="Helical" evidence="1">
    <location>
        <begin position="53"/>
        <end position="75"/>
    </location>
</feature>
<accession>A0A0D2NG53</accession>
<dbReference type="OrthoDB" id="3267855at2759"/>
<keyword evidence="1" id="KW-0472">Membrane</keyword>
<proteinExistence type="predicted"/>
<evidence type="ECO:0000313" key="3">
    <source>
        <dbReference type="Proteomes" id="UP000054270"/>
    </source>
</evidence>
<gene>
    <name evidence="2" type="ORF">HYPSUDRAFT_145762</name>
</gene>
<sequence>MAPRAQFIQRALTVSSCDSGYQVCAILSVFGRAAVLIVWGARTYAVFNRSRAIIVILVPLGVFTMVLATLYIPYIACNGSRGNPPAVTSYLNLCTVLFETLSALLTTVRVMQGARVAGAWRLHRRGLLYLVFKEGASVAPRRAK</sequence>
<feature type="transmembrane region" description="Helical" evidence="1">
    <location>
        <begin position="20"/>
        <end position="41"/>
    </location>
</feature>
<evidence type="ECO:0000256" key="1">
    <source>
        <dbReference type="SAM" id="Phobius"/>
    </source>
</evidence>
<keyword evidence="3" id="KW-1185">Reference proteome</keyword>
<feature type="transmembrane region" description="Helical" evidence="1">
    <location>
        <begin position="87"/>
        <end position="105"/>
    </location>
</feature>
<evidence type="ECO:0000313" key="2">
    <source>
        <dbReference type="EMBL" id="KJA17964.1"/>
    </source>
</evidence>
<dbReference type="Proteomes" id="UP000054270">
    <property type="component" value="Unassembled WGS sequence"/>
</dbReference>
<keyword evidence="1" id="KW-0812">Transmembrane</keyword>
<dbReference type="AlphaFoldDB" id="A0A0D2NG53"/>
<keyword evidence="1" id="KW-1133">Transmembrane helix</keyword>
<organism evidence="2 3">
    <name type="scientific">Hypholoma sublateritium (strain FD-334 SS-4)</name>
    <dbReference type="NCBI Taxonomy" id="945553"/>
    <lineage>
        <taxon>Eukaryota</taxon>
        <taxon>Fungi</taxon>
        <taxon>Dikarya</taxon>
        <taxon>Basidiomycota</taxon>
        <taxon>Agaricomycotina</taxon>
        <taxon>Agaricomycetes</taxon>
        <taxon>Agaricomycetidae</taxon>
        <taxon>Agaricales</taxon>
        <taxon>Agaricineae</taxon>
        <taxon>Strophariaceae</taxon>
        <taxon>Hypholoma</taxon>
    </lineage>
</organism>
<name>A0A0D2NG53_HYPSF</name>
<dbReference type="EMBL" id="KN817596">
    <property type="protein sequence ID" value="KJA17964.1"/>
    <property type="molecule type" value="Genomic_DNA"/>
</dbReference>
<dbReference type="OMA" id="FECSSAI"/>